<reference evidence="11 12" key="1">
    <citation type="submission" date="2017-06" db="EMBL/GenBank/DDBJ databases">
        <title>A platform for efficient transgenesis in Macrostomum lignano, a flatworm model organism for stem cell research.</title>
        <authorList>
            <person name="Berezikov E."/>
        </authorList>
    </citation>
    <scope>NUCLEOTIDE SEQUENCE [LARGE SCALE GENOMIC DNA]</scope>
    <source>
        <strain evidence="11">DV1</strain>
        <tissue evidence="11">Whole organism</tissue>
    </source>
</reference>
<evidence type="ECO:0000259" key="10">
    <source>
        <dbReference type="SMART" id="SM01190"/>
    </source>
</evidence>
<sequence>HHTTAKLLSAASSIMVRGAAQLRAWLACLCVCLVVCGQAVSGQSSGQAPPSSGQAPPSSGQVPPSNSQAPPSGGQAPPSSGQAPPSSGQAPPSSGQAPPSSGQAPPSSGQAPPSSGQAPPSSGQAPPSNGQVPPSNSQAPPSSGQTAQSSGQTAPSSGQAPPSSGQDPPSSGQDPPSSGQAPPSKNVQSPPVPSAQIQATHGRSPQPGPDGQRMPPPPPRGPPPPPRGPPPPRRIPSFLLPSAESSDSFDGVDSSFVFVLPSRGRQCFHHRTAKSFQFEFRVLYGGRLDIDVYIVGPGGRVAYESRERRQGGFLAPAAPESAVPGGESPVHTVCLDNRHSSWYDKVVDFRIELQRKRINVSGGGGEMLEPLPEAMTAELKRLDISWSHFLTLTWAVEDNLHRSASIQREFRVDETRDRLAMEDSAARVSRWSALQLAVMLGVSGLQVLMIRSLFDEKSVLHRVWRVRGSFLIG</sequence>
<evidence type="ECO:0000256" key="3">
    <source>
        <dbReference type="ARBA" id="ARBA00022692"/>
    </source>
</evidence>
<feature type="compositionally biased region" description="Polar residues" evidence="8">
    <location>
        <begin position="185"/>
        <end position="203"/>
    </location>
</feature>
<comment type="similarity">
    <text evidence="2">Belongs to the EMP24/GP25L family.</text>
</comment>
<dbReference type="PANTHER" id="PTHR22811">
    <property type="entry name" value="TRANSMEMBRANE EMP24 DOMAIN-CONTAINING PROTEIN"/>
    <property type="match status" value="1"/>
</dbReference>
<feature type="region of interest" description="Disordered" evidence="8">
    <location>
        <begin position="41"/>
        <end position="249"/>
    </location>
</feature>
<dbReference type="GO" id="GO:0012505">
    <property type="term" value="C:endomembrane system"/>
    <property type="evidence" value="ECO:0007669"/>
    <property type="project" value="UniProtKB-SubCell"/>
</dbReference>
<feature type="compositionally biased region" description="Low complexity" evidence="8">
    <location>
        <begin position="137"/>
        <end position="184"/>
    </location>
</feature>
<dbReference type="InterPro" id="IPR015720">
    <property type="entry name" value="Emp24-like"/>
</dbReference>
<dbReference type="Pfam" id="PF01105">
    <property type="entry name" value="EMP24_GP25L"/>
    <property type="match status" value="1"/>
</dbReference>
<feature type="domain" description="GOLD" evidence="10">
    <location>
        <begin position="255"/>
        <end position="455"/>
    </location>
</feature>
<dbReference type="STRING" id="282301.A0A267F489"/>
<evidence type="ECO:0000256" key="2">
    <source>
        <dbReference type="ARBA" id="ARBA00007104"/>
    </source>
</evidence>
<evidence type="ECO:0000256" key="1">
    <source>
        <dbReference type="ARBA" id="ARBA00004479"/>
    </source>
</evidence>
<dbReference type="InterPro" id="IPR009038">
    <property type="entry name" value="GOLD_dom"/>
</dbReference>
<evidence type="ECO:0000256" key="9">
    <source>
        <dbReference type="SAM" id="SignalP"/>
    </source>
</evidence>
<dbReference type="SUPFAM" id="SSF101576">
    <property type="entry name" value="Supernatant protein factor (SPF), C-terminal domain"/>
    <property type="match status" value="1"/>
</dbReference>
<keyword evidence="12" id="KW-1185">Reference proteome</keyword>
<feature type="compositionally biased region" description="Low complexity" evidence="8">
    <location>
        <begin position="41"/>
        <end position="128"/>
    </location>
</feature>
<dbReference type="EMBL" id="NIVC01001389">
    <property type="protein sequence ID" value="PAA68536.1"/>
    <property type="molecule type" value="Genomic_DNA"/>
</dbReference>
<dbReference type="GO" id="GO:0016020">
    <property type="term" value="C:membrane"/>
    <property type="evidence" value="ECO:0007669"/>
    <property type="project" value="UniProtKB-SubCell"/>
</dbReference>
<proteinExistence type="inferred from homology"/>
<feature type="signal peptide" evidence="9">
    <location>
        <begin position="1"/>
        <end position="42"/>
    </location>
</feature>
<name>A0A267F489_9PLAT</name>
<comment type="caution">
    <text evidence="11">The sequence shown here is derived from an EMBL/GenBank/DDBJ whole genome shotgun (WGS) entry which is preliminary data.</text>
</comment>
<keyword evidence="5" id="KW-1133">Transmembrane helix</keyword>
<keyword evidence="6" id="KW-0472">Membrane</keyword>
<evidence type="ECO:0000313" key="12">
    <source>
        <dbReference type="Proteomes" id="UP000215902"/>
    </source>
</evidence>
<comment type="subcellular location">
    <subcellularLocation>
        <location evidence="7">Endomembrane system</location>
        <topology evidence="7">Single-pass membrane protein</topology>
    </subcellularLocation>
    <subcellularLocation>
        <location evidence="1">Membrane</location>
        <topology evidence="1">Single-pass type I membrane protein</topology>
    </subcellularLocation>
</comment>
<evidence type="ECO:0000256" key="7">
    <source>
        <dbReference type="ARBA" id="ARBA00037847"/>
    </source>
</evidence>
<dbReference type="Proteomes" id="UP000215902">
    <property type="component" value="Unassembled WGS sequence"/>
</dbReference>
<keyword evidence="3" id="KW-0812">Transmembrane</keyword>
<evidence type="ECO:0000256" key="6">
    <source>
        <dbReference type="ARBA" id="ARBA00023136"/>
    </source>
</evidence>
<accession>A0A267F489</accession>
<evidence type="ECO:0000256" key="5">
    <source>
        <dbReference type="ARBA" id="ARBA00022989"/>
    </source>
</evidence>
<protein>
    <recommendedName>
        <fullName evidence="10">GOLD domain-containing protein</fullName>
    </recommendedName>
</protein>
<gene>
    <name evidence="11" type="ORF">BOX15_Mlig021877g2</name>
</gene>
<dbReference type="AlphaFoldDB" id="A0A267F489"/>
<evidence type="ECO:0000256" key="4">
    <source>
        <dbReference type="ARBA" id="ARBA00022729"/>
    </source>
</evidence>
<dbReference type="SMART" id="SM01190">
    <property type="entry name" value="EMP24_GP25L"/>
    <property type="match status" value="1"/>
</dbReference>
<dbReference type="OrthoDB" id="5976732at2759"/>
<feature type="non-terminal residue" evidence="11">
    <location>
        <position position="1"/>
    </location>
</feature>
<organism evidence="11 12">
    <name type="scientific">Macrostomum lignano</name>
    <dbReference type="NCBI Taxonomy" id="282301"/>
    <lineage>
        <taxon>Eukaryota</taxon>
        <taxon>Metazoa</taxon>
        <taxon>Spiralia</taxon>
        <taxon>Lophotrochozoa</taxon>
        <taxon>Platyhelminthes</taxon>
        <taxon>Rhabditophora</taxon>
        <taxon>Macrostomorpha</taxon>
        <taxon>Macrostomida</taxon>
        <taxon>Macrostomidae</taxon>
        <taxon>Macrostomum</taxon>
    </lineage>
</organism>
<evidence type="ECO:0000313" key="11">
    <source>
        <dbReference type="EMBL" id="PAA68536.1"/>
    </source>
</evidence>
<keyword evidence="4 9" id="KW-0732">Signal</keyword>
<feature type="chain" id="PRO_5012334203" description="GOLD domain-containing protein" evidence="9">
    <location>
        <begin position="43"/>
        <end position="473"/>
    </location>
</feature>
<evidence type="ECO:0000256" key="8">
    <source>
        <dbReference type="SAM" id="MobiDB-lite"/>
    </source>
</evidence>
<feature type="compositionally biased region" description="Pro residues" evidence="8">
    <location>
        <begin position="214"/>
        <end position="234"/>
    </location>
</feature>
<dbReference type="InterPro" id="IPR036598">
    <property type="entry name" value="GOLD_dom_sf"/>
</dbReference>